<protein>
    <submittedName>
        <fullName evidence="9">Cobyrinic acid a,c-diamide synthase</fullName>
    </submittedName>
</protein>
<evidence type="ECO:0000259" key="8">
    <source>
        <dbReference type="Pfam" id="PF07685"/>
    </source>
</evidence>
<dbReference type="Pfam" id="PF01656">
    <property type="entry name" value="CbiA"/>
    <property type="match status" value="1"/>
</dbReference>
<keyword evidence="5" id="KW-0460">Magnesium</keyword>
<evidence type="ECO:0000259" key="7">
    <source>
        <dbReference type="Pfam" id="PF01656"/>
    </source>
</evidence>
<dbReference type="InterPro" id="IPR002586">
    <property type="entry name" value="CobQ/CobB/MinD/ParA_Nub-bd_dom"/>
</dbReference>
<keyword evidence="3" id="KW-0547">Nucleotide-binding</keyword>
<sequence>MRKIKSFFITSLFTGSGKTTFTMGLLNLLKKDVISFKTGPDFIDPILHMKITGKKSYNLDSFFLDKDRLNNHFYGICKENKNENIVIEGAMGLLDGVRKNEASSDDIASKLELPVTLLIESYPSIHTIGPIINGIKNSARSNIKSIIITKSKSEKMFNLQKKSIIEETGIKNVFRFPKSDLLNIKDRHLGLNIHEDDFLKVAENASKLIRDNIDINILSHQINLNYDSEKIFNKNKLDYKNKKIAISKDEAFNFLYEDNLKYFEDKGLEILYFSPLNDKEIPDADFYYFTGGYPELFLKKLSKNKSMLRSVNKICNSEKPVIAECGGFMYLSKSINNYKMVGFFDCDSYMQNRMFKTFGYQNIKLNDFEIKGHEFHYSDMNYNEEINAFNIIMESSKNTFKSGILKNKTLGSYSHLYFKSSSKEELLWEFL</sequence>
<feature type="domain" description="CobB/CobQ-like glutamine amidotransferase" evidence="8">
    <location>
        <begin position="243"/>
        <end position="421"/>
    </location>
</feature>
<comment type="cofactor">
    <cofactor evidence="1">
        <name>Mg(2+)</name>
        <dbReference type="ChEBI" id="CHEBI:18420"/>
    </cofactor>
</comment>
<dbReference type="EMBL" id="QGGI01000001">
    <property type="protein sequence ID" value="PWJ96670.1"/>
    <property type="molecule type" value="Genomic_DNA"/>
</dbReference>
<dbReference type="InterPro" id="IPR029062">
    <property type="entry name" value="Class_I_gatase-like"/>
</dbReference>
<dbReference type="Gene3D" id="3.40.50.880">
    <property type="match status" value="1"/>
</dbReference>
<accession>A0AA45C985</accession>
<dbReference type="InterPro" id="IPR011698">
    <property type="entry name" value="GATase_3"/>
</dbReference>
<dbReference type="NCBIfam" id="NF002204">
    <property type="entry name" value="PRK01077.1"/>
    <property type="match status" value="1"/>
</dbReference>
<comment type="caution">
    <text evidence="9">The sequence shown here is derived from an EMBL/GenBank/DDBJ whole genome shotgun (WGS) entry which is preliminary data.</text>
</comment>
<dbReference type="Pfam" id="PF07685">
    <property type="entry name" value="GATase_3"/>
    <property type="match status" value="1"/>
</dbReference>
<dbReference type="SUPFAM" id="SSF52540">
    <property type="entry name" value="P-loop containing nucleoside triphosphate hydrolases"/>
    <property type="match status" value="1"/>
</dbReference>
<feature type="domain" description="CobQ/CobB/MinD/ParA nucleotide binding" evidence="7">
    <location>
        <begin position="8"/>
        <end position="169"/>
    </location>
</feature>
<dbReference type="GO" id="GO:0005524">
    <property type="term" value="F:ATP binding"/>
    <property type="evidence" value="ECO:0007669"/>
    <property type="project" value="UniProtKB-KW"/>
</dbReference>
<dbReference type="PROSITE" id="PS51274">
    <property type="entry name" value="GATASE_COBBQ"/>
    <property type="match status" value="1"/>
</dbReference>
<dbReference type="InterPro" id="IPR004484">
    <property type="entry name" value="CbiA/CobB_synth"/>
</dbReference>
<dbReference type="SUPFAM" id="SSF52317">
    <property type="entry name" value="Class I glutamine amidotransferase-like"/>
    <property type="match status" value="1"/>
</dbReference>
<evidence type="ECO:0000313" key="9">
    <source>
        <dbReference type="EMBL" id="PWJ96670.1"/>
    </source>
</evidence>
<evidence type="ECO:0000256" key="1">
    <source>
        <dbReference type="ARBA" id="ARBA00001946"/>
    </source>
</evidence>
<keyword evidence="10" id="KW-1185">Reference proteome</keyword>
<keyword evidence="6" id="KW-0315">Glutamine amidotransferase</keyword>
<evidence type="ECO:0000256" key="5">
    <source>
        <dbReference type="ARBA" id="ARBA00022842"/>
    </source>
</evidence>
<gene>
    <name evidence="9" type="ORF">C7380_101245</name>
</gene>
<evidence type="ECO:0000256" key="2">
    <source>
        <dbReference type="ARBA" id="ARBA00022598"/>
    </source>
</evidence>
<reference evidence="9 10" key="1">
    <citation type="submission" date="2018-05" db="EMBL/GenBank/DDBJ databases">
        <title>Genomic Encyclopedia of Type Strains, Phase IV (KMG-IV): sequencing the most valuable type-strain genomes for metagenomic binning, comparative biology and taxonomic classification.</title>
        <authorList>
            <person name="Goeker M."/>
        </authorList>
    </citation>
    <scope>NUCLEOTIDE SEQUENCE [LARGE SCALE GENOMIC DNA]</scope>
    <source>
        <strain evidence="9 10">DSM 24906</strain>
    </source>
</reference>
<name>A0AA45C985_9BACT</name>
<evidence type="ECO:0000256" key="3">
    <source>
        <dbReference type="ARBA" id="ARBA00022741"/>
    </source>
</evidence>
<keyword evidence="2" id="KW-0436">Ligase</keyword>
<dbReference type="GO" id="GO:0042242">
    <property type="term" value="F:cobyrinic acid a,c-diamide synthase activity"/>
    <property type="evidence" value="ECO:0007669"/>
    <property type="project" value="InterPro"/>
</dbReference>
<evidence type="ECO:0000256" key="4">
    <source>
        <dbReference type="ARBA" id="ARBA00022840"/>
    </source>
</evidence>
<dbReference type="PANTHER" id="PTHR43873:SF1">
    <property type="entry name" value="COBYRINATE A,C-DIAMIDE SYNTHASE"/>
    <property type="match status" value="1"/>
</dbReference>
<proteinExistence type="predicted"/>
<dbReference type="PANTHER" id="PTHR43873">
    <property type="entry name" value="COBYRINATE A,C-DIAMIDE SYNTHASE"/>
    <property type="match status" value="1"/>
</dbReference>
<dbReference type="NCBIfam" id="TIGR00379">
    <property type="entry name" value="cobB"/>
    <property type="match status" value="1"/>
</dbReference>
<dbReference type="Proteomes" id="UP000245921">
    <property type="component" value="Unassembled WGS sequence"/>
</dbReference>
<dbReference type="RefSeq" id="WP_109603657.1">
    <property type="nucleotide sequence ID" value="NZ_JAMHJO010000001.1"/>
</dbReference>
<dbReference type="InterPro" id="IPR027417">
    <property type="entry name" value="P-loop_NTPase"/>
</dbReference>
<organism evidence="9 10">
    <name type="scientific">Oceanotoga teriensis</name>
    <dbReference type="NCBI Taxonomy" id="515440"/>
    <lineage>
        <taxon>Bacteria</taxon>
        <taxon>Thermotogati</taxon>
        <taxon>Thermotogota</taxon>
        <taxon>Thermotogae</taxon>
        <taxon>Petrotogales</taxon>
        <taxon>Petrotogaceae</taxon>
        <taxon>Oceanotoga</taxon>
    </lineage>
</organism>
<keyword evidence="4" id="KW-0067">ATP-binding</keyword>
<evidence type="ECO:0000313" key="10">
    <source>
        <dbReference type="Proteomes" id="UP000245921"/>
    </source>
</evidence>
<dbReference type="AlphaFoldDB" id="A0AA45C985"/>
<evidence type="ECO:0000256" key="6">
    <source>
        <dbReference type="ARBA" id="ARBA00022962"/>
    </source>
</evidence>